<dbReference type="AlphaFoldDB" id="A0A0L8GIY0"/>
<protein>
    <submittedName>
        <fullName evidence="1">Uncharacterized protein</fullName>
    </submittedName>
</protein>
<proteinExistence type="predicted"/>
<evidence type="ECO:0000313" key="1">
    <source>
        <dbReference type="EMBL" id="KOF76814.1"/>
    </source>
</evidence>
<dbReference type="EMBL" id="KQ421676">
    <property type="protein sequence ID" value="KOF76814.1"/>
    <property type="molecule type" value="Genomic_DNA"/>
</dbReference>
<name>A0A0L8GIY0_OCTBM</name>
<organism evidence="1">
    <name type="scientific">Octopus bimaculoides</name>
    <name type="common">California two-spotted octopus</name>
    <dbReference type="NCBI Taxonomy" id="37653"/>
    <lineage>
        <taxon>Eukaryota</taxon>
        <taxon>Metazoa</taxon>
        <taxon>Spiralia</taxon>
        <taxon>Lophotrochozoa</taxon>
        <taxon>Mollusca</taxon>
        <taxon>Cephalopoda</taxon>
        <taxon>Coleoidea</taxon>
        <taxon>Octopodiformes</taxon>
        <taxon>Octopoda</taxon>
        <taxon>Incirrata</taxon>
        <taxon>Octopodidae</taxon>
        <taxon>Octopus</taxon>
    </lineage>
</organism>
<gene>
    <name evidence="1" type="ORF">OCBIM_22032889mg</name>
</gene>
<accession>A0A0L8GIY0</accession>
<reference evidence="1" key="1">
    <citation type="submission" date="2015-07" db="EMBL/GenBank/DDBJ databases">
        <title>MeaNS - Measles Nucleotide Surveillance Program.</title>
        <authorList>
            <person name="Tran T."/>
            <person name="Druce J."/>
        </authorList>
    </citation>
    <scope>NUCLEOTIDE SEQUENCE</scope>
    <source>
        <strain evidence="1">UCB-OBI-ISO-001</strain>
        <tissue evidence="1">Gonad</tissue>
    </source>
</reference>
<sequence>MYYINRQRRKLCLKELDIQKEVGMFHFFCLISLISNISNIYRHLPHSVPHTFLNDTHLLGVCHTCNSLNTC</sequence>